<dbReference type="EMBL" id="KK121739">
    <property type="protein sequence ID" value="KFM81122.1"/>
    <property type="molecule type" value="Genomic_DNA"/>
</dbReference>
<name>A0A087UUT3_STEMI</name>
<protein>
    <submittedName>
        <fullName evidence="1">Uncharacterized protein</fullName>
    </submittedName>
</protein>
<evidence type="ECO:0000313" key="1">
    <source>
        <dbReference type="EMBL" id="KFM81122.1"/>
    </source>
</evidence>
<dbReference type="Proteomes" id="UP000054359">
    <property type="component" value="Unassembled WGS sequence"/>
</dbReference>
<gene>
    <name evidence="1" type="ORF">X975_01560</name>
</gene>
<keyword evidence="2" id="KW-1185">Reference proteome</keyword>
<feature type="non-terminal residue" evidence="1">
    <location>
        <position position="42"/>
    </location>
</feature>
<organism evidence="1 2">
    <name type="scientific">Stegodyphus mimosarum</name>
    <name type="common">African social velvet spider</name>
    <dbReference type="NCBI Taxonomy" id="407821"/>
    <lineage>
        <taxon>Eukaryota</taxon>
        <taxon>Metazoa</taxon>
        <taxon>Ecdysozoa</taxon>
        <taxon>Arthropoda</taxon>
        <taxon>Chelicerata</taxon>
        <taxon>Arachnida</taxon>
        <taxon>Araneae</taxon>
        <taxon>Araneomorphae</taxon>
        <taxon>Entelegynae</taxon>
        <taxon>Eresoidea</taxon>
        <taxon>Eresidae</taxon>
        <taxon>Stegodyphus</taxon>
    </lineage>
</organism>
<accession>A0A087UUT3</accession>
<evidence type="ECO:0000313" key="2">
    <source>
        <dbReference type="Proteomes" id="UP000054359"/>
    </source>
</evidence>
<reference evidence="1 2" key="1">
    <citation type="submission" date="2013-11" db="EMBL/GenBank/DDBJ databases">
        <title>Genome sequencing of Stegodyphus mimosarum.</title>
        <authorList>
            <person name="Bechsgaard J."/>
        </authorList>
    </citation>
    <scope>NUCLEOTIDE SEQUENCE [LARGE SCALE GENOMIC DNA]</scope>
</reference>
<sequence length="42" mass="4797">AAGFNINLSSTLQQRGHQRHLAYVFQIIQHSPPELCGEFIFQ</sequence>
<dbReference type="AlphaFoldDB" id="A0A087UUT3"/>
<proteinExistence type="predicted"/>
<feature type="non-terminal residue" evidence="1">
    <location>
        <position position="1"/>
    </location>
</feature>